<evidence type="ECO:0000313" key="1">
    <source>
        <dbReference type="EMBL" id="KAF2140686.1"/>
    </source>
</evidence>
<dbReference type="AlphaFoldDB" id="A0A6A6B9I5"/>
<dbReference type="RefSeq" id="XP_033396399.1">
    <property type="nucleotide sequence ID" value="XM_033540725.1"/>
</dbReference>
<proteinExistence type="predicted"/>
<organism evidence="1 2">
    <name type="scientific">Aplosporella prunicola CBS 121167</name>
    <dbReference type="NCBI Taxonomy" id="1176127"/>
    <lineage>
        <taxon>Eukaryota</taxon>
        <taxon>Fungi</taxon>
        <taxon>Dikarya</taxon>
        <taxon>Ascomycota</taxon>
        <taxon>Pezizomycotina</taxon>
        <taxon>Dothideomycetes</taxon>
        <taxon>Dothideomycetes incertae sedis</taxon>
        <taxon>Botryosphaeriales</taxon>
        <taxon>Aplosporellaceae</taxon>
        <taxon>Aplosporella</taxon>
    </lineage>
</organism>
<dbReference type="EMBL" id="ML995489">
    <property type="protein sequence ID" value="KAF2140686.1"/>
    <property type="molecule type" value="Genomic_DNA"/>
</dbReference>
<dbReference type="OrthoDB" id="2117996at2759"/>
<reference evidence="1" key="1">
    <citation type="journal article" date="2020" name="Stud. Mycol.">
        <title>101 Dothideomycetes genomes: a test case for predicting lifestyles and emergence of pathogens.</title>
        <authorList>
            <person name="Haridas S."/>
            <person name="Albert R."/>
            <person name="Binder M."/>
            <person name="Bloem J."/>
            <person name="Labutti K."/>
            <person name="Salamov A."/>
            <person name="Andreopoulos B."/>
            <person name="Baker S."/>
            <person name="Barry K."/>
            <person name="Bills G."/>
            <person name="Bluhm B."/>
            <person name="Cannon C."/>
            <person name="Castanera R."/>
            <person name="Culley D."/>
            <person name="Daum C."/>
            <person name="Ezra D."/>
            <person name="Gonzalez J."/>
            <person name="Henrissat B."/>
            <person name="Kuo A."/>
            <person name="Liang C."/>
            <person name="Lipzen A."/>
            <person name="Lutzoni F."/>
            <person name="Magnuson J."/>
            <person name="Mondo S."/>
            <person name="Nolan M."/>
            <person name="Ohm R."/>
            <person name="Pangilinan J."/>
            <person name="Park H.-J."/>
            <person name="Ramirez L."/>
            <person name="Alfaro M."/>
            <person name="Sun H."/>
            <person name="Tritt A."/>
            <person name="Yoshinaga Y."/>
            <person name="Zwiers L.-H."/>
            <person name="Turgeon B."/>
            <person name="Goodwin S."/>
            <person name="Spatafora J."/>
            <person name="Crous P."/>
            <person name="Grigoriev I."/>
        </authorList>
    </citation>
    <scope>NUCLEOTIDE SEQUENCE</scope>
    <source>
        <strain evidence="1">CBS 121167</strain>
    </source>
</reference>
<keyword evidence="2" id="KW-1185">Reference proteome</keyword>
<sequence>MACILDTVDNPSAQDAENAINQWNEDVGKVNDFLNDFSTLGDATAIQDAAMNVLRFAQDEPCQLQTLLNNPDFIGGSTNGFNCARDDLQKVFQPHVLDNINDIIMSPGSNSTTQGAVDDINTFRCCNVLPDLDILWQDSATDNGIADVVPIMAGRENACMSIDCTMVSTAAQCKEESN</sequence>
<name>A0A6A6B9I5_9PEZI</name>
<evidence type="ECO:0000313" key="2">
    <source>
        <dbReference type="Proteomes" id="UP000799438"/>
    </source>
</evidence>
<protein>
    <submittedName>
        <fullName evidence="1">Uncharacterized protein</fullName>
    </submittedName>
</protein>
<dbReference type="GeneID" id="54298221"/>
<dbReference type="Proteomes" id="UP000799438">
    <property type="component" value="Unassembled WGS sequence"/>
</dbReference>
<gene>
    <name evidence="1" type="ORF">K452DRAFT_288779</name>
</gene>
<accession>A0A6A6B9I5</accession>